<dbReference type="InterPro" id="IPR050789">
    <property type="entry name" value="Diverse_Enzym_Activities"/>
</dbReference>
<sequence length="444" mass="49027">MTRISPQVVDGLKARIDSVTSKPDGVPGLVIAVVDRNGDIVFEHASGKRGMGTNEPMTTDTVFWIASCTKMIVAIAAMQLVEQGKLALDDVALVERLAPELRDVKVLQERPDGRLELVEKKQGITLRMLLSHTAGFGYSFFNAALKKWSEPAGIDELSGSMSDILFTPLVNQPGSRWEYGTNIDWAGELVMRASGLKLDDYFKKHIFEPLGIRDLTFFPSDDMKRRLVYMHQRTADGKVTLREEGHPLKRALDPIGKKHVYQSGGAGCFAVPSEYCKLTNRPPTEIIAALLNNGKSPKTGAEILKPESVKQLFENQIPQFPNFGRQGIYSTKPQYSKPSSDLYPQPLDQAQGWTLAGFQHLHPTTTGRAAGTIWWSGIANLLWWADKERGLGGFVASQILPYGEPDVQNTMAEVEKTLYSALSKTSMLHACFLGTPVFTASFLV</sequence>
<dbReference type="PANTHER" id="PTHR43283">
    <property type="entry name" value="BETA-LACTAMASE-RELATED"/>
    <property type="match status" value="1"/>
</dbReference>
<dbReference type="RefSeq" id="XP_013328506.1">
    <property type="nucleotide sequence ID" value="XM_013473052.1"/>
</dbReference>
<accession>A0A0F4YUI3</accession>
<dbReference type="Gene3D" id="3.40.710.10">
    <property type="entry name" value="DD-peptidase/beta-lactamase superfamily"/>
    <property type="match status" value="1"/>
</dbReference>
<dbReference type="SUPFAM" id="SSF56601">
    <property type="entry name" value="beta-lactamase/transpeptidase-like"/>
    <property type="match status" value="1"/>
</dbReference>
<dbReference type="Pfam" id="PF00144">
    <property type="entry name" value="Beta-lactamase"/>
    <property type="match status" value="1"/>
</dbReference>
<dbReference type="AlphaFoldDB" id="A0A0F4YUI3"/>
<name>A0A0F4YUI3_RASE3</name>
<dbReference type="OrthoDB" id="428260at2759"/>
<dbReference type="PANTHER" id="PTHR43283:SF3">
    <property type="entry name" value="BETA-LACTAMASE FAMILY PROTEIN (AFU_ORTHOLOGUE AFUA_5G07500)"/>
    <property type="match status" value="1"/>
</dbReference>
<keyword evidence="3" id="KW-1185">Reference proteome</keyword>
<dbReference type="GeneID" id="25316407"/>
<comment type="caution">
    <text evidence="2">The sequence shown here is derived from an EMBL/GenBank/DDBJ whole genome shotgun (WGS) entry which is preliminary data.</text>
</comment>
<proteinExistence type="predicted"/>
<dbReference type="Proteomes" id="UP000053958">
    <property type="component" value="Unassembled WGS sequence"/>
</dbReference>
<dbReference type="EMBL" id="LASV01000164">
    <property type="protein sequence ID" value="KKA21894.1"/>
    <property type="molecule type" value="Genomic_DNA"/>
</dbReference>
<evidence type="ECO:0000313" key="2">
    <source>
        <dbReference type="EMBL" id="KKA21894.1"/>
    </source>
</evidence>
<dbReference type="InterPro" id="IPR012338">
    <property type="entry name" value="Beta-lactam/transpept-like"/>
</dbReference>
<gene>
    <name evidence="2" type="ORF">T310_4058</name>
</gene>
<protein>
    <submittedName>
        <fullName evidence="2">Beta-lactamase</fullName>
    </submittedName>
</protein>
<feature type="domain" description="Beta-lactamase-related" evidence="1">
    <location>
        <begin position="25"/>
        <end position="412"/>
    </location>
</feature>
<organism evidence="2 3">
    <name type="scientific">Rasamsonia emersonii (strain ATCC 16479 / CBS 393.64 / IMI 116815)</name>
    <dbReference type="NCBI Taxonomy" id="1408163"/>
    <lineage>
        <taxon>Eukaryota</taxon>
        <taxon>Fungi</taxon>
        <taxon>Dikarya</taxon>
        <taxon>Ascomycota</taxon>
        <taxon>Pezizomycotina</taxon>
        <taxon>Eurotiomycetes</taxon>
        <taxon>Eurotiomycetidae</taxon>
        <taxon>Eurotiales</taxon>
        <taxon>Trichocomaceae</taxon>
        <taxon>Rasamsonia</taxon>
    </lineage>
</organism>
<evidence type="ECO:0000313" key="3">
    <source>
        <dbReference type="Proteomes" id="UP000053958"/>
    </source>
</evidence>
<reference evidence="2 3" key="1">
    <citation type="submission" date="2015-04" db="EMBL/GenBank/DDBJ databases">
        <authorList>
            <person name="Heijne W.H."/>
            <person name="Fedorova N.D."/>
            <person name="Nierman W.C."/>
            <person name="Vollebregt A.W."/>
            <person name="Zhao Z."/>
            <person name="Wu L."/>
            <person name="Kumar M."/>
            <person name="Stam H."/>
            <person name="van den Berg M.A."/>
            <person name="Pel H.J."/>
        </authorList>
    </citation>
    <scope>NUCLEOTIDE SEQUENCE [LARGE SCALE GENOMIC DNA]</scope>
    <source>
        <strain evidence="2 3">CBS 393.64</strain>
    </source>
</reference>
<dbReference type="InterPro" id="IPR001466">
    <property type="entry name" value="Beta-lactam-related"/>
</dbReference>
<dbReference type="STRING" id="1408163.A0A0F4YUI3"/>
<evidence type="ECO:0000259" key="1">
    <source>
        <dbReference type="Pfam" id="PF00144"/>
    </source>
</evidence>